<dbReference type="VEuPathDB" id="VectorBase:LOC119164854"/>
<dbReference type="AlphaFoldDB" id="A0A9J6EBL8"/>
<feature type="compositionally biased region" description="Polar residues" evidence="1">
    <location>
        <begin position="134"/>
        <end position="150"/>
    </location>
</feature>
<feature type="compositionally biased region" description="Low complexity" evidence="1">
    <location>
        <begin position="35"/>
        <end position="47"/>
    </location>
</feature>
<feature type="region of interest" description="Disordered" evidence="1">
    <location>
        <begin position="1"/>
        <end position="202"/>
    </location>
</feature>
<evidence type="ECO:0000256" key="1">
    <source>
        <dbReference type="SAM" id="MobiDB-lite"/>
    </source>
</evidence>
<proteinExistence type="predicted"/>
<evidence type="ECO:0000313" key="3">
    <source>
        <dbReference type="Proteomes" id="UP000821866"/>
    </source>
</evidence>
<feature type="compositionally biased region" description="Low complexity" evidence="1">
    <location>
        <begin position="115"/>
        <end position="125"/>
    </location>
</feature>
<organism evidence="2 3">
    <name type="scientific">Rhipicephalus microplus</name>
    <name type="common">Cattle tick</name>
    <name type="synonym">Boophilus microplus</name>
    <dbReference type="NCBI Taxonomy" id="6941"/>
    <lineage>
        <taxon>Eukaryota</taxon>
        <taxon>Metazoa</taxon>
        <taxon>Ecdysozoa</taxon>
        <taxon>Arthropoda</taxon>
        <taxon>Chelicerata</taxon>
        <taxon>Arachnida</taxon>
        <taxon>Acari</taxon>
        <taxon>Parasitiformes</taxon>
        <taxon>Ixodida</taxon>
        <taxon>Ixodoidea</taxon>
        <taxon>Ixodidae</taxon>
        <taxon>Rhipicephalinae</taxon>
        <taxon>Rhipicephalus</taxon>
        <taxon>Boophilus</taxon>
    </lineage>
</organism>
<reference evidence="2" key="1">
    <citation type="journal article" date="2020" name="Cell">
        <title>Large-Scale Comparative Analyses of Tick Genomes Elucidate Their Genetic Diversity and Vector Capacities.</title>
        <authorList>
            <consortium name="Tick Genome and Microbiome Consortium (TIGMIC)"/>
            <person name="Jia N."/>
            <person name="Wang J."/>
            <person name="Shi W."/>
            <person name="Du L."/>
            <person name="Sun Y."/>
            <person name="Zhan W."/>
            <person name="Jiang J.F."/>
            <person name="Wang Q."/>
            <person name="Zhang B."/>
            <person name="Ji P."/>
            <person name="Bell-Sakyi L."/>
            <person name="Cui X.M."/>
            <person name="Yuan T.T."/>
            <person name="Jiang B.G."/>
            <person name="Yang W.F."/>
            <person name="Lam T.T."/>
            <person name="Chang Q.C."/>
            <person name="Ding S.J."/>
            <person name="Wang X.J."/>
            <person name="Zhu J.G."/>
            <person name="Ruan X.D."/>
            <person name="Zhao L."/>
            <person name="Wei J.T."/>
            <person name="Ye R.Z."/>
            <person name="Que T.C."/>
            <person name="Du C.H."/>
            <person name="Zhou Y.H."/>
            <person name="Cheng J.X."/>
            <person name="Dai P.F."/>
            <person name="Guo W.B."/>
            <person name="Han X.H."/>
            <person name="Huang E.J."/>
            <person name="Li L.F."/>
            <person name="Wei W."/>
            <person name="Gao Y.C."/>
            <person name="Liu J.Z."/>
            <person name="Shao H.Z."/>
            <person name="Wang X."/>
            <person name="Wang C.C."/>
            <person name="Yang T.C."/>
            <person name="Huo Q.B."/>
            <person name="Li W."/>
            <person name="Chen H.Y."/>
            <person name="Chen S.E."/>
            <person name="Zhou L.G."/>
            <person name="Ni X.B."/>
            <person name="Tian J.H."/>
            <person name="Sheng Y."/>
            <person name="Liu T."/>
            <person name="Pan Y.S."/>
            <person name="Xia L.Y."/>
            <person name="Li J."/>
            <person name="Zhao F."/>
            <person name="Cao W.C."/>
        </authorList>
    </citation>
    <scope>NUCLEOTIDE SEQUENCE</scope>
    <source>
        <strain evidence="2">Rmic-2018</strain>
    </source>
</reference>
<evidence type="ECO:0000313" key="2">
    <source>
        <dbReference type="EMBL" id="KAH8031915.1"/>
    </source>
</evidence>
<reference evidence="2" key="2">
    <citation type="submission" date="2021-09" db="EMBL/GenBank/DDBJ databases">
        <authorList>
            <person name="Jia N."/>
            <person name="Wang J."/>
            <person name="Shi W."/>
            <person name="Du L."/>
            <person name="Sun Y."/>
            <person name="Zhan W."/>
            <person name="Jiang J."/>
            <person name="Wang Q."/>
            <person name="Zhang B."/>
            <person name="Ji P."/>
            <person name="Sakyi L.B."/>
            <person name="Cui X."/>
            <person name="Yuan T."/>
            <person name="Jiang B."/>
            <person name="Yang W."/>
            <person name="Lam T.T.-Y."/>
            <person name="Chang Q."/>
            <person name="Ding S."/>
            <person name="Wang X."/>
            <person name="Zhu J."/>
            <person name="Ruan X."/>
            <person name="Zhao L."/>
            <person name="Wei J."/>
            <person name="Que T."/>
            <person name="Du C."/>
            <person name="Cheng J."/>
            <person name="Dai P."/>
            <person name="Han X."/>
            <person name="Huang E."/>
            <person name="Gao Y."/>
            <person name="Liu J."/>
            <person name="Shao H."/>
            <person name="Ye R."/>
            <person name="Li L."/>
            <person name="Wei W."/>
            <person name="Wang X."/>
            <person name="Wang C."/>
            <person name="Huo Q."/>
            <person name="Li W."/>
            <person name="Guo W."/>
            <person name="Chen H."/>
            <person name="Chen S."/>
            <person name="Zhou L."/>
            <person name="Zhou L."/>
            <person name="Ni X."/>
            <person name="Tian J."/>
            <person name="Zhou Y."/>
            <person name="Sheng Y."/>
            <person name="Liu T."/>
            <person name="Pan Y."/>
            <person name="Xia L."/>
            <person name="Li J."/>
            <person name="Zhao F."/>
            <person name="Cao W."/>
        </authorList>
    </citation>
    <scope>NUCLEOTIDE SEQUENCE</scope>
    <source>
        <strain evidence="2">Rmic-2018</strain>
        <tissue evidence="2">Larvae</tissue>
    </source>
</reference>
<dbReference type="Proteomes" id="UP000821866">
    <property type="component" value="Chromosome 3"/>
</dbReference>
<accession>A0A9J6EBL8</accession>
<keyword evidence="3" id="KW-1185">Reference proteome</keyword>
<feature type="compositionally biased region" description="Basic and acidic residues" evidence="1">
    <location>
        <begin position="19"/>
        <end position="32"/>
    </location>
</feature>
<dbReference type="EMBL" id="JABSTU010000005">
    <property type="protein sequence ID" value="KAH8031915.1"/>
    <property type="molecule type" value="Genomic_DNA"/>
</dbReference>
<comment type="caution">
    <text evidence="2">The sequence shown here is derived from an EMBL/GenBank/DDBJ whole genome shotgun (WGS) entry which is preliminary data.</text>
</comment>
<sequence>MKGDKTTSQKQAGRSKPAGARERCSVRHDDGALRSTSSVSSNRISVVATKVGVPGGETSFPTTTLSLGGGAHGRSTDTTGDDALPSVTSSASRAHDPTGAATGRVPGDRAKRASSRPSSASASCRAETRRKSALCSTSDIALPSMSSAETSSDDKSAIPTGRLAELAAVGDGTTSEASASDAACRTNCPKRAARRPSRYDDGCSPFFKQRKYKGRASSAPQKDPVASEDDLKMQWCRDCGKRLIPSEVVMFKGDTESAVEEVLAIIDTRITSSLCAKDDVAQQPLFKITNFTVY</sequence>
<gene>
    <name evidence="2" type="ORF">HPB51_022113</name>
</gene>
<protein>
    <submittedName>
        <fullName evidence="2">Uncharacterized protein</fullName>
    </submittedName>
</protein>
<name>A0A9J6EBL8_RHIMP</name>